<dbReference type="InterPro" id="IPR015853">
    <property type="entry name" value="ABC_transpr_FbpC"/>
</dbReference>
<dbReference type="PROSITE" id="PS50893">
    <property type="entry name" value="ABC_TRANSPORTER_2"/>
    <property type="match status" value="1"/>
</dbReference>
<dbReference type="GO" id="GO:0005524">
    <property type="term" value="F:ATP binding"/>
    <property type="evidence" value="ECO:0007669"/>
    <property type="project" value="UniProtKB-KW"/>
</dbReference>
<feature type="domain" description="ABC transporter" evidence="10">
    <location>
        <begin position="17"/>
        <end position="247"/>
    </location>
</feature>
<evidence type="ECO:0000313" key="11">
    <source>
        <dbReference type="EMBL" id="AWH96085.1"/>
    </source>
</evidence>
<evidence type="ECO:0000256" key="3">
    <source>
        <dbReference type="ARBA" id="ARBA00022496"/>
    </source>
</evidence>
<protein>
    <recommendedName>
        <fullName evidence="9">ABC-type quaternary amine transporter</fullName>
        <ecNumber evidence="9">7.6.2.9</ecNumber>
    </recommendedName>
</protein>
<evidence type="ECO:0000313" key="12">
    <source>
        <dbReference type="Proteomes" id="UP000244903"/>
    </source>
</evidence>
<dbReference type="InterPro" id="IPR003593">
    <property type="entry name" value="AAA+_ATPase"/>
</dbReference>
<evidence type="ECO:0000256" key="9">
    <source>
        <dbReference type="ARBA" id="ARBA00066388"/>
    </source>
</evidence>
<reference evidence="11 12" key="1">
    <citation type="submission" date="2016-04" db="EMBL/GenBank/DDBJ databases">
        <title>Complete genome sequence of the haloalkaliphilic hydrocarbon-degrading bacterium Dietzia psychralcaliphila ILA-1T, isolated from a drain of a fish product-processing plant.</title>
        <authorList>
            <person name="Zhao J."/>
            <person name="Hu B."/>
            <person name="Geng S."/>
            <person name="Nie Y."/>
            <person name="Tang Y."/>
        </authorList>
    </citation>
    <scope>NUCLEOTIDE SEQUENCE [LARGE SCALE GENOMIC DNA]</scope>
    <source>
        <strain evidence="11 12">ILA-1</strain>
    </source>
</reference>
<evidence type="ECO:0000256" key="5">
    <source>
        <dbReference type="ARBA" id="ARBA00022840"/>
    </source>
</evidence>
<dbReference type="InterPro" id="IPR027417">
    <property type="entry name" value="P-loop_NTPase"/>
</dbReference>
<keyword evidence="1" id="KW-0813">Transport</keyword>
<dbReference type="AlphaFoldDB" id="A0AAD0NN23"/>
<name>A0AAD0NN23_9ACTN</name>
<dbReference type="EMBL" id="CP015453">
    <property type="protein sequence ID" value="AWH96085.1"/>
    <property type="molecule type" value="Genomic_DNA"/>
</dbReference>
<evidence type="ECO:0000256" key="7">
    <source>
        <dbReference type="ARBA" id="ARBA00023065"/>
    </source>
</evidence>
<dbReference type="GO" id="GO:0016887">
    <property type="term" value="F:ATP hydrolysis activity"/>
    <property type="evidence" value="ECO:0007669"/>
    <property type="project" value="InterPro"/>
</dbReference>
<dbReference type="RefSeq" id="WP_107746449.1">
    <property type="nucleotide sequence ID" value="NZ_CP015453.1"/>
</dbReference>
<evidence type="ECO:0000256" key="4">
    <source>
        <dbReference type="ARBA" id="ARBA00022741"/>
    </source>
</evidence>
<keyword evidence="7" id="KW-0406">Ion transport</keyword>
<keyword evidence="3" id="KW-0410">Iron transport</keyword>
<keyword evidence="5" id="KW-0067">ATP-binding</keyword>
<dbReference type="Pfam" id="PF00005">
    <property type="entry name" value="ABC_tran"/>
    <property type="match status" value="1"/>
</dbReference>
<proteinExistence type="predicted"/>
<dbReference type="PANTHER" id="PTHR42781">
    <property type="entry name" value="SPERMIDINE/PUTRESCINE IMPORT ATP-BINDING PROTEIN POTA"/>
    <property type="match status" value="1"/>
</dbReference>
<dbReference type="PANTHER" id="PTHR42781:SF4">
    <property type="entry name" value="SPERMIDINE_PUTRESCINE IMPORT ATP-BINDING PROTEIN POTA"/>
    <property type="match status" value="1"/>
</dbReference>
<evidence type="ECO:0000259" key="10">
    <source>
        <dbReference type="PROSITE" id="PS50893"/>
    </source>
</evidence>
<dbReference type="FunFam" id="3.40.50.300:FF:000425">
    <property type="entry name" value="Probable ABC transporter, ATP-binding subunit"/>
    <property type="match status" value="1"/>
</dbReference>
<dbReference type="CDD" id="cd03259">
    <property type="entry name" value="ABC_Carb_Solutes_like"/>
    <property type="match status" value="1"/>
</dbReference>
<dbReference type="KEGG" id="dpc:A6048_11925"/>
<dbReference type="InterPro" id="IPR017871">
    <property type="entry name" value="ABC_transporter-like_CS"/>
</dbReference>
<dbReference type="Gene3D" id="3.40.50.300">
    <property type="entry name" value="P-loop containing nucleotide triphosphate hydrolases"/>
    <property type="match status" value="1"/>
</dbReference>
<keyword evidence="4" id="KW-0547">Nucleotide-binding</keyword>
<dbReference type="GO" id="GO:0015418">
    <property type="term" value="F:ABC-type quaternary ammonium compound transporting activity"/>
    <property type="evidence" value="ECO:0007669"/>
    <property type="project" value="UniProtKB-EC"/>
</dbReference>
<keyword evidence="8" id="KW-0472">Membrane</keyword>
<dbReference type="GO" id="GO:0016020">
    <property type="term" value="C:membrane"/>
    <property type="evidence" value="ECO:0007669"/>
    <property type="project" value="InterPro"/>
</dbReference>
<dbReference type="PROSITE" id="PS00211">
    <property type="entry name" value="ABC_TRANSPORTER_1"/>
    <property type="match status" value="1"/>
</dbReference>
<accession>A0AAD0NN23</accession>
<keyword evidence="6" id="KW-0408">Iron</keyword>
<dbReference type="EC" id="7.6.2.9" evidence="9"/>
<evidence type="ECO:0000256" key="1">
    <source>
        <dbReference type="ARBA" id="ARBA00022448"/>
    </source>
</evidence>
<dbReference type="InterPro" id="IPR003439">
    <property type="entry name" value="ABC_transporter-like_ATP-bd"/>
</dbReference>
<dbReference type="SUPFAM" id="SSF52540">
    <property type="entry name" value="P-loop containing nucleoside triphosphate hydrolases"/>
    <property type="match status" value="1"/>
</dbReference>
<dbReference type="Proteomes" id="UP000244903">
    <property type="component" value="Chromosome"/>
</dbReference>
<keyword evidence="2" id="KW-1003">Cell membrane</keyword>
<dbReference type="GO" id="GO:0015408">
    <property type="term" value="F:ABC-type ferric iron transporter activity"/>
    <property type="evidence" value="ECO:0007669"/>
    <property type="project" value="InterPro"/>
</dbReference>
<keyword evidence="12" id="KW-1185">Reference proteome</keyword>
<dbReference type="SMART" id="SM00382">
    <property type="entry name" value="AAA"/>
    <property type="match status" value="1"/>
</dbReference>
<evidence type="ECO:0000256" key="2">
    <source>
        <dbReference type="ARBA" id="ARBA00022475"/>
    </source>
</evidence>
<sequence>MNTSAMSTSVASTSPGLALDDVSVRYGDTLAVDGVTIDVREGEILALVGPSGCGKTSVLRSIAGMVRPSTGRIRIGGTDVTSTPPARRNIGLVPQSYAMFPHMSVRGNVEYGLRARGVNRAERTRRTDELLELVHLSEYAGRRPGALSGGQRQRVALARALAIDPTVLLLDEPLSALDPQLRAGLRRSLSANLAQVGCTTVIVTHDQQEALALAHSIAIVRDGRVIQHGTPDDLWNHPVDEFVADFLGSGRILETLRTPDAVEVLGGRWRIPESGIDVTRVERDSPGSGGRVLVRRDSLRIADADTPGSTTARVLHAEFAGTVTRLRIDVHGTELDMDHVGPADLGPIVTVAARDEGIVLL</sequence>
<evidence type="ECO:0000256" key="8">
    <source>
        <dbReference type="ARBA" id="ARBA00023136"/>
    </source>
</evidence>
<evidence type="ECO:0000256" key="6">
    <source>
        <dbReference type="ARBA" id="ARBA00023004"/>
    </source>
</evidence>
<organism evidence="11 12">
    <name type="scientific">Dietzia psychralcaliphila</name>
    <dbReference type="NCBI Taxonomy" id="139021"/>
    <lineage>
        <taxon>Bacteria</taxon>
        <taxon>Bacillati</taxon>
        <taxon>Actinomycetota</taxon>
        <taxon>Actinomycetes</taxon>
        <taxon>Mycobacteriales</taxon>
        <taxon>Dietziaceae</taxon>
        <taxon>Dietzia</taxon>
    </lineage>
</organism>
<gene>
    <name evidence="11" type="ORF">A6048_11925</name>
</gene>
<dbReference type="InterPro" id="IPR050093">
    <property type="entry name" value="ABC_SmlMolc_Importer"/>
</dbReference>